<keyword evidence="5" id="KW-0539">Nucleus</keyword>
<dbReference type="GO" id="GO:0005737">
    <property type="term" value="C:cytoplasm"/>
    <property type="evidence" value="ECO:0007669"/>
    <property type="project" value="UniProtKB-SubCell"/>
</dbReference>
<protein>
    <submittedName>
        <fullName evidence="7">Integrator complex subunit 9</fullName>
    </submittedName>
</protein>
<evidence type="ECO:0000259" key="6">
    <source>
        <dbReference type="SMART" id="SM01027"/>
    </source>
</evidence>
<dbReference type="SUPFAM" id="SSF56281">
    <property type="entry name" value="Metallo-hydrolase/oxidoreductase"/>
    <property type="match status" value="1"/>
</dbReference>
<feature type="domain" description="Beta-Casp" evidence="6">
    <location>
        <begin position="279"/>
        <end position="398"/>
    </location>
</feature>
<comment type="caution">
    <text evidence="7">The sequence shown here is derived from an EMBL/GenBank/DDBJ whole genome shotgun (WGS) entry which is preliminary data.</text>
</comment>
<dbReference type="Pfam" id="PF16661">
    <property type="entry name" value="Lactamase_B_6"/>
    <property type="match status" value="1"/>
</dbReference>
<evidence type="ECO:0000256" key="2">
    <source>
        <dbReference type="ARBA" id="ARBA00004496"/>
    </source>
</evidence>
<accession>A0AAD5XMM5</accession>
<dbReference type="SMART" id="SM01027">
    <property type="entry name" value="Beta-Casp"/>
    <property type="match status" value="1"/>
</dbReference>
<reference evidence="7" key="1">
    <citation type="submission" date="2020-05" db="EMBL/GenBank/DDBJ databases">
        <title>Phylogenomic resolution of chytrid fungi.</title>
        <authorList>
            <person name="Stajich J.E."/>
            <person name="Amses K."/>
            <person name="Simmons R."/>
            <person name="Seto K."/>
            <person name="Myers J."/>
            <person name="Bonds A."/>
            <person name="Quandt C.A."/>
            <person name="Barry K."/>
            <person name="Liu P."/>
            <person name="Grigoriev I."/>
            <person name="Longcore J.E."/>
            <person name="James T.Y."/>
        </authorList>
    </citation>
    <scope>NUCLEOTIDE SEQUENCE</scope>
    <source>
        <strain evidence="7">JEL0379</strain>
    </source>
</reference>
<proteinExistence type="inferred from homology"/>
<sequence length="665" mass="73333">MTGIQLSTNTADITPLSKDPQAPCILLDFQQMPFLLDCALQMLRPRTSEDDKKTAVWDPVVSAPAAVRFAVPPIAAVAPVLETVLISNPYNMLALPFLTEYTRFGGTVYATEPTVEFGRLLMEDLIHSFATHSGTGRVEHNVLFGREAHSLYSMHDIETCISKIRRVHFSETIELDSHGDDITIVAVSSGLSLGSAHWIIESPNGKVSYAAGSTHDELGHMALIDDRAFASMDAIIYSQMGTPIPRPIVDVISDMLQLVVKTLESRGNVLFPMHPYGLIFDLIKYVWHGLKTFGFTETPLHVVSPVAKRSLHRANIEGEWMNKRAQKKLYEATKPLRHGKLMEEGMLRVHESGEDVFAYKPPYIVFASHPSLTGGDARAFFDNWRDDPANLLVLTDALIPLPNKRILDGVKMQMCICPLEARLPLEDLVAKTEAKMVVVPLRAGAFPETTAKGVTPRPGSRLCPLEPMDELSVPFQKDFVRAVINEESLLKTLKKTTEDPPVIRGRISVLDRRTCVINGMLGPSPGHMDPRSITARISAKCTETLGPGAVETLPDGGIMLDWEGGEHKVVCSGDMEIRIDAADMKTLDVLREAVASAIGFERKMFESRLSGTSPSAVVPTSSVIAQGECFHNFNHLLTIKRQKLNDLREVNPAAAQYIKDQLSFV</sequence>
<evidence type="ECO:0000256" key="3">
    <source>
        <dbReference type="ARBA" id="ARBA00006861"/>
    </source>
</evidence>
<dbReference type="PANTHER" id="PTHR46094:SF1">
    <property type="entry name" value="INTEGRATOR COMPLEX SUBUNIT 9"/>
    <property type="match status" value="1"/>
</dbReference>
<dbReference type="GO" id="GO:0034472">
    <property type="term" value="P:snRNA 3'-end processing"/>
    <property type="evidence" value="ECO:0007669"/>
    <property type="project" value="TreeGrafter"/>
</dbReference>
<evidence type="ECO:0000313" key="8">
    <source>
        <dbReference type="Proteomes" id="UP001212152"/>
    </source>
</evidence>
<dbReference type="Gene3D" id="3.60.15.10">
    <property type="entry name" value="Ribonuclease Z/Hydroxyacylglutathione hydrolase-like"/>
    <property type="match status" value="1"/>
</dbReference>
<dbReference type="Proteomes" id="UP001212152">
    <property type="component" value="Unassembled WGS sequence"/>
</dbReference>
<dbReference type="EMBL" id="JADGJQ010000031">
    <property type="protein sequence ID" value="KAJ3177737.1"/>
    <property type="molecule type" value="Genomic_DNA"/>
</dbReference>
<organism evidence="7 8">
    <name type="scientific">Geranomyces variabilis</name>
    <dbReference type="NCBI Taxonomy" id="109894"/>
    <lineage>
        <taxon>Eukaryota</taxon>
        <taxon>Fungi</taxon>
        <taxon>Fungi incertae sedis</taxon>
        <taxon>Chytridiomycota</taxon>
        <taxon>Chytridiomycota incertae sedis</taxon>
        <taxon>Chytridiomycetes</taxon>
        <taxon>Spizellomycetales</taxon>
        <taxon>Powellomycetaceae</taxon>
        <taxon>Geranomyces</taxon>
    </lineage>
</organism>
<comment type="subcellular location">
    <subcellularLocation>
        <location evidence="2">Cytoplasm</location>
    </subcellularLocation>
    <subcellularLocation>
        <location evidence="1">Nucleus</location>
    </subcellularLocation>
</comment>
<evidence type="ECO:0000256" key="1">
    <source>
        <dbReference type="ARBA" id="ARBA00004123"/>
    </source>
</evidence>
<gene>
    <name evidence="7" type="primary">INTS9</name>
    <name evidence="7" type="ORF">HDU87_004259</name>
</gene>
<dbReference type="PANTHER" id="PTHR46094">
    <property type="entry name" value="INTEGRATOR COMPLEX SUBUNIT 9"/>
    <property type="match status" value="1"/>
</dbReference>
<keyword evidence="8" id="KW-1185">Reference proteome</keyword>
<evidence type="ECO:0000313" key="7">
    <source>
        <dbReference type="EMBL" id="KAJ3177737.1"/>
    </source>
</evidence>
<dbReference type="AlphaFoldDB" id="A0AAD5XMM5"/>
<name>A0AAD5XMM5_9FUNG</name>
<evidence type="ECO:0000256" key="5">
    <source>
        <dbReference type="ARBA" id="ARBA00023242"/>
    </source>
</evidence>
<comment type="similarity">
    <text evidence="3">Belongs to the metallo-beta-lactamase superfamily. RNA-metabolizing metallo-beta-lactamase-like family. INTS9 subfamily.</text>
</comment>
<keyword evidence="4" id="KW-0963">Cytoplasm</keyword>
<evidence type="ECO:0000256" key="4">
    <source>
        <dbReference type="ARBA" id="ARBA00022490"/>
    </source>
</evidence>
<dbReference type="InterPro" id="IPR036866">
    <property type="entry name" value="RibonucZ/Hydroxyglut_hydro"/>
</dbReference>
<dbReference type="InterPro" id="IPR027074">
    <property type="entry name" value="Integrator_9su"/>
</dbReference>
<dbReference type="InterPro" id="IPR001279">
    <property type="entry name" value="Metallo-B-lactamas"/>
</dbReference>
<dbReference type="GO" id="GO:0032039">
    <property type="term" value="C:integrator complex"/>
    <property type="evidence" value="ECO:0007669"/>
    <property type="project" value="InterPro"/>
</dbReference>
<dbReference type="InterPro" id="IPR022712">
    <property type="entry name" value="Beta_Casp"/>
</dbReference>